<feature type="region of interest" description="Disordered" evidence="6">
    <location>
        <begin position="879"/>
        <end position="969"/>
    </location>
</feature>
<comment type="caution">
    <text evidence="7">The sequence shown here is derived from an EMBL/GenBank/DDBJ whole genome shotgun (WGS) entry which is preliminary data.</text>
</comment>
<dbReference type="Proteomes" id="UP001445076">
    <property type="component" value="Unassembled WGS sequence"/>
</dbReference>
<dbReference type="GO" id="GO:0060287">
    <property type="term" value="P:epithelial cilium movement involved in determination of left/right asymmetry"/>
    <property type="evidence" value="ECO:0007669"/>
    <property type="project" value="TreeGrafter"/>
</dbReference>
<feature type="coiled-coil region" evidence="5">
    <location>
        <begin position="353"/>
        <end position="415"/>
    </location>
</feature>
<evidence type="ECO:0000256" key="6">
    <source>
        <dbReference type="SAM" id="MobiDB-lite"/>
    </source>
</evidence>
<dbReference type="PROSITE" id="PS00126">
    <property type="entry name" value="PDEASE_I_1"/>
    <property type="match status" value="1"/>
</dbReference>
<dbReference type="Pfam" id="PF24161">
    <property type="entry name" value="CCDC39"/>
    <property type="match status" value="1"/>
</dbReference>
<accession>A0AAW0XI80</accession>
<evidence type="ECO:0000256" key="3">
    <source>
        <dbReference type="ARBA" id="ARBA00023054"/>
    </source>
</evidence>
<dbReference type="EMBL" id="JARKIK010000035">
    <property type="protein sequence ID" value="KAK8739698.1"/>
    <property type="molecule type" value="Genomic_DNA"/>
</dbReference>
<proteinExistence type="inferred from homology"/>
<dbReference type="AlphaFoldDB" id="A0AAW0XI80"/>
<dbReference type="PANTHER" id="PTHR18962">
    <property type="entry name" value="COILED-COIL DOMAIN-CONTAINING PROTEIN 39"/>
    <property type="match status" value="1"/>
</dbReference>
<dbReference type="GO" id="GO:0060285">
    <property type="term" value="P:cilium-dependent cell motility"/>
    <property type="evidence" value="ECO:0007669"/>
    <property type="project" value="TreeGrafter"/>
</dbReference>
<keyword evidence="8" id="KW-1185">Reference proteome</keyword>
<feature type="coiled-coil region" evidence="5">
    <location>
        <begin position="458"/>
        <end position="485"/>
    </location>
</feature>
<dbReference type="InterPro" id="IPR033290">
    <property type="entry name" value="CCDC39"/>
</dbReference>
<feature type="coiled-coil region" evidence="5">
    <location>
        <begin position="185"/>
        <end position="219"/>
    </location>
</feature>
<evidence type="ECO:0000256" key="5">
    <source>
        <dbReference type="SAM" id="Coils"/>
    </source>
</evidence>
<comment type="function">
    <text evidence="4">Required for assembly of dynein regulatory complex (DRC) and inner dynein arm (IDA) complexes, which are responsible for ciliary beat regulation, thereby playing a central role in motility in cilia and flagella. Probably acts together with CCDC40 to form a molecular ruler that determines the 96 nanometer (nm) repeat length and arrangements of components in cilia and flagella. Not required for outer dynein arm complexes assembly.</text>
</comment>
<organism evidence="7 8">
    <name type="scientific">Cherax quadricarinatus</name>
    <name type="common">Australian red claw crayfish</name>
    <dbReference type="NCBI Taxonomy" id="27406"/>
    <lineage>
        <taxon>Eukaryota</taxon>
        <taxon>Metazoa</taxon>
        <taxon>Ecdysozoa</taxon>
        <taxon>Arthropoda</taxon>
        <taxon>Crustacea</taxon>
        <taxon>Multicrustacea</taxon>
        <taxon>Malacostraca</taxon>
        <taxon>Eumalacostraca</taxon>
        <taxon>Eucarida</taxon>
        <taxon>Decapoda</taxon>
        <taxon>Pleocyemata</taxon>
        <taxon>Astacidea</taxon>
        <taxon>Parastacoidea</taxon>
        <taxon>Parastacidae</taxon>
        <taxon>Cherax</taxon>
    </lineage>
</organism>
<sequence length="997" mass="112856">SSISEFEVAPRKAETMEAALEKVLSNPGLGLLLLDDVNRGLAEDVEQLRQEVSHVKETWKSQSEAHKRNTEYVSDMTQMLDNIQKLVLAHRHDIELESKQEKATSSEAEGTVRQCRKKHNDLANIQEASELLETHVTQRHRELEDLQKNLTGDSSLLKELLDHLAEADSDNLLLLQYSAHDASKIKELSVALERLSGEVAASEAELSSAQAEAVAAQTALDQLGTAFLQAAATRDHLLAQWEITLSHICQKANEQTNCIEDSLAVQQKIGLLKGELEQENQILKQVQNSRREVIENTRGVEEDGTWVKDQYQTVASTREKIESQLWALQNAFSKINKEIETLTLQLSEQIEFREEKEASLASLEQKCKKSEEKLTINTELVISTEDSLHSLEAMVKEAEGLVKSLTKQKERVMEAELHHKKALMMWQQQEAAVKGEIMALLSTKSRNLTYIKELDSRAVKQKEVLHDQELNIQQLRRQIHDLTHDGNNNAVSVDQQKHLEHLSLRLQEVSTTIKILSKQLIIMKNTRSIEQANLLQHEKYAQKLEDDVTAVKMSSKNAERERAKLANSCEELLVDVSLTQLHLQQRMAQLQTVVNKISRLSQDKIDMEKLVSEQISSVKIRIDEADMNLRGLSSEMHRLSLQLHEVSTRILQLKDKHTKVKCSIDTSEGDEVISTAHVFLKVASERAGLQETGDLLDLEVRKAEEEVEALQQMVALISIEGQQYRSQLHDILYHSEEEKERVVLEEKLAALEDEILVWQTLLQQAQKDLQGTQDRLHEVELQVHAVEELLREKNIHMTAVQREIEIQHTKARHATQAVSNLQWRTRRKSLQQYDIELRLAQERLRMINSLLGDAVSFHPEASEAVVIYCQQVNIPPPDVTKLTKKESFGSRSSIGTLQSSRSSSISHPRSISPDAASWKSPTHHLSLSSLQSEDSGRSGSPHHASAKTKSSSGIQGAGVKHMPKPKITVLNPSFPARELKRHQYQGRKLLKRPTVHL</sequence>
<dbReference type="GO" id="GO:0005930">
    <property type="term" value="C:axoneme"/>
    <property type="evidence" value="ECO:0007669"/>
    <property type="project" value="InterPro"/>
</dbReference>
<comment type="similarity">
    <text evidence="1">Belongs to the CCDC39 family.</text>
</comment>
<feature type="compositionally biased region" description="Low complexity" evidence="6">
    <location>
        <begin position="890"/>
        <end position="912"/>
    </location>
</feature>
<feature type="coiled-coil region" evidence="5">
    <location>
        <begin position="541"/>
        <end position="575"/>
    </location>
</feature>
<feature type="non-terminal residue" evidence="7">
    <location>
        <position position="1"/>
    </location>
</feature>
<name>A0AAW0XI80_CHEQU</name>
<feature type="compositionally biased region" description="Polar residues" evidence="6">
    <location>
        <begin position="919"/>
        <end position="933"/>
    </location>
</feature>
<feature type="coiled-coil region" evidence="5">
    <location>
        <begin position="693"/>
        <end position="789"/>
    </location>
</feature>
<evidence type="ECO:0000313" key="7">
    <source>
        <dbReference type="EMBL" id="KAK8739698.1"/>
    </source>
</evidence>
<dbReference type="GO" id="GO:0008081">
    <property type="term" value="F:phosphoric diester hydrolase activity"/>
    <property type="evidence" value="ECO:0007669"/>
    <property type="project" value="InterPro"/>
</dbReference>
<evidence type="ECO:0000256" key="4">
    <source>
        <dbReference type="ARBA" id="ARBA00045182"/>
    </source>
</evidence>
<keyword evidence="3 5" id="KW-0175">Coiled coil</keyword>
<dbReference type="GO" id="GO:0005576">
    <property type="term" value="C:extracellular region"/>
    <property type="evidence" value="ECO:0007669"/>
    <property type="project" value="GOC"/>
</dbReference>
<evidence type="ECO:0000256" key="2">
    <source>
        <dbReference type="ARBA" id="ARBA00016725"/>
    </source>
</evidence>
<reference evidence="7 8" key="1">
    <citation type="journal article" date="2024" name="BMC Genomics">
        <title>Genome assembly of redclaw crayfish (Cherax quadricarinatus) provides insights into its immune adaptation and hypoxia tolerance.</title>
        <authorList>
            <person name="Liu Z."/>
            <person name="Zheng J."/>
            <person name="Li H."/>
            <person name="Fang K."/>
            <person name="Wang S."/>
            <person name="He J."/>
            <person name="Zhou D."/>
            <person name="Weng S."/>
            <person name="Chi M."/>
            <person name="Gu Z."/>
            <person name="He J."/>
            <person name="Li F."/>
            <person name="Wang M."/>
        </authorList>
    </citation>
    <scope>NUCLEOTIDE SEQUENCE [LARGE SCALE GENOMIC DNA]</scope>
    <source>
        <strain evidence="7">ZL_2023a</strain>
    </source>
</reference>
<dbReference type="GO" id="GO:0036159">
    <property type="term" value="P:inner dynein arm assembly"/>
    <property type="evidence" value="ECO:0007669"/>
    <property type="project" value="InterPro"/>
</dbReference>
<dbReference type="InterPro" id="IPR023174">
    <property type="entry name" value="PDEase_CS"/>
</dbReference>
<evidence type="ECO:0000313" key="8">
    <source>
        <dbReference type="Proteomes" id="UP001445076"/>
    </source>
</evidence>
<protein>
    <recommendedName>
        <fullName evidence="2">Coiled-coil domain-containing protein 39</fullName>
    </recommendedName>
</protein>
<evidence type="ECO:0000256" key="1">
    <source>
        <dbReference type="ARBA" id="ARBA00005805"/>
    </source>
</evidence>
<gene>
    <name evidence="7" type="ORF">OTU49_003152</name>
</gene>
<dbReference type="PANTHER" id="PTHR18962:SF0">
    <property type="entry name" value="COILED-COIL DOMAIN-CONTAINING PROTEIN 39"/>
    <property type="match status" value="1"/>
</dbReference>